<dbReference type="Proteomes" id="UP000320055">
    <property type="component" value="Unassembled WGS sequence"/>
</dbReference>
<gene>
    <name evidence="1" type="ORF">H1P_2730014</name>
</gene>
<reference evidence="1 2" key="1">
    <citation type="submission" date="2019-01" db="EMBL/GenBank/DDBJ databases">
        <authorList>
            <person name="Brito A."/>
        </authorList>
    </citation>
    <scope>NUCLEOTIDE SEQUENCE [LARGE SCALE GENOMIC DNA]</scope>
    <source>
        <strain evidence="1">1</strain>
    </source>
</reference>
<evidence type="ECO:0000313" key="2">
    <source>
        <dbReference type="Proteomes" id="UP000320055"/>
    </source>
</evidence>
<protein>
    <submittedName>
        <fullName evidence="1">Uncharacterized protein</fullName>
    </submittedName>
</protein>
<name>A0A563VT88_9CYAN</name>
<accession>A0A563VT88</accession>
<proteinExistence type="predicted"/>
<dbReference type="AlphaFoldDB" id="A0A563VT88"/>
<keyword evidence="2" id="KW-1185">Reference proteome</keyword>
<evidence type="ECO:0000313" key="1">
    <source>
        <dbReference type="EMBL" id="VEP14599.1"/>
    </source>
</evidence>
<organism evidence="1 2">
    <name type="scientific">Hyella patelloides LEGE 07179</name>
    <dbReference type="NCBI Taxonomy" id="945734"/>
    <lineage>
        <taxon>Bacteria</taxon>
        <taxon>Bacillati</taxon>
        <taxon>Cyanobacteriota</taxon>
        <taxon>Cyanophyceae</taxon>
        <taxon>Pleurocapsales</taxon>
        <taxon>Hyellaceae</taxon>
        <taxon>Hyella</taxon>
    </lineage>
</organism>
<sequence length="91" mass="10010">MSTRESPFVPSSGIIRINGICQLTVGISSRQTRATAKPSPLGRSHVVIARVCFIAVEAKVKTHIPRRDVICRVSRLNSDLAPRKVDKRTDS</sequence>
<dbReference type="EMBL" id="CAACVJ010000194">
    <property type="protein sequence ID" value="VEP14599.1"/>
    <property type="molecule type" value="Genomic_DNA"/>
</dbReference>